<dbReference type="Pfam" id="PF14604">
    <property type="entry name" value="SH3_9"/>
    <property type="match status" value="1"/>
</dbReference>
<dbReference type="GO" id="GO:0035591">
    <property type="term" value="F:signaling adaptor activity"/>
    <property type="evidence" value="ECO:0007669"/>
    <property type="project" value="TreeGrafter"/>
</dbReference>
<evidence type="ECO:0000256" key="7">
    <source>
        <dbReference type="ARBA" id="ARBA00063868"/>
    </source>
</evidence>
<dbReference type="OrthoDB" id="2159336at2759"/>
<dbReference type="Gene3D" id="2.30.30.40">
    <property type="entry name" value="SH3 Domains"/>
    <property type="match status" value="1"/>
</dbReference>
<dbReference type="Pfam" id="PF07815">
    <property type="entry name" value="Abi_HHR"/>
    <property type="match status" value="1"/>
</dbReference>
<comment type="caution">
    <text evidence="13">The sequence shown here is derived from an EMBL/GenBank/DDBJ whole genome shotgun (WGS) entry which is preliminary data.</text>
</comment>
<accession>A0A9D3QLP6</accession>
<keyword evidence="14" id="KW-1185">Reference proteome</keyword>
<name>A0A9D3QLP6_MEGAT</name>
<keyword evidence="3 10" id="KW-0728">SH3 domain</keyword>
<evidence type="ECO:0000256" key="9">
    <source>
        <dbReference type="ARBA" id="ARBA00080253"/>
    </source>
</evidence>
<evidence type="ECO:0000259" key="12">
    <source>
        <dbReference type="PROSITE" id="PS50002"/>
    </source>
</evidence>
<proteinExistence type="inferred from homology"/>
<evidence type="ECO:0000313" key="14">
    <source>
        <dbReference type="Proteomes" id="UP001046870"/>
    </source>
</evidence>
<gene>
    <name evidence="13" type="ORF">MATL_G00014300</name>
</gene>
<dbReference type="InterPro" id="IPR028455">
    <property type="entry name" value="ABI3_SH3"/>
</dbReference>
<feature type="compositionally biased region" description="Pro residues" evidence="11">
    <location>
        <begin position="277"/>
        <end position="305"/>
    </location>
</feature>
<dbReference type="PRINTS" id="PR00452">
    <property type="entry name" value="SH3DOMAIN"/>
</dbReference>
<feature type="region of interest" description="Disordered" evidence="11">
    <location>
        <begin position="315"/>
        <end position="334"/>
    </location>
</feature>
<evidence type="ECO:0000256" key="4">
    <source>
        <dbReference type="ARBA" id="ARBA00022490"/>
    </source>
</evidence>
<dbReference type="GO" id="GO:0017124">
    <property type="term" value="F:SH3 domain binding"/>
    <property type="evidence" value="ECO:0007669"/>
    <property type="project" value="TreeGrafter"/>
</dbReference>
<comment type="subcellular location">
    <subcellularLocation>
        <location evidence="1">Cytoplasm</location>
    </subcellularLocation>
</comment>
<keyword evidence="6" id="KW-0175">Coiled coil</keyword>
<evidence type="ECO:0000313" key="13">
    <source>
        <dbReference type="EMBL" id="KAG7492423.1"/>
    </source>
</evidence>
<keyword evidence="4" id="KW-0963">Cytoplasm</keyword>
<dbReference type="CDD" id="cd11826">
    <property type="entry name" value="SH3_Abi"/>
    <property type="match status" value="1"/>
</dbReference>
<dbReference type="PROSITE" id="PS50002">
    <property type="entry name" value="SH3"/>
    <property type="match status" value="1"/>
</dbReference>
<dbReference type="GO" id="GO:0001764">
    <property type="term" value="P:neuron migration"/>
    <property type="evidence" value="ECO:0007669"/>
    <property type="project" value="TreeGrafter"/>
</dbReference>
<feature type="domain" description="SH3" evidence="12">
    <location>
        <begin position="384"/>
        <end position="442"/>
    </location>
</feature>
<dbReference type="InterPro" id="IPR036028">
    <property type="entry name" value="SH3-like_dom_sf"/>
</dbReference>
<dbReference type="GO" id="GO:0002357">
    <property type="term" value="P:defense response to tumor cell"/>
    <property type="evidence" value="ECO:0007669"/>
    <property type="project" value="UniProtKB-ARBA"/>
</dbReference>
<dbReference type="InterPro" id="IPR028457">
    <property type="entry name" value="ABI"/>
</dbReference>
<comment type="subunit">
    <text evidence="7">May interact with PAK1 and PAK2. Probably interacts with TARSH.</text>
</comment>
<evidence type="ECO:0000256" key="10">
    <source>
        <dbReference type="PROSITE-ProRule" id="PRU00192"/>
    </source>
</evidence>
<dbReference type="GO" id="GO:0030027">
    <property type="term" value="C:lamellipodium"/>
    <property type="evidence" value="ECO:0007669"/>
    <property type="project" value="TreeGrafter"/>
</dbReference>
<protein>
    <recommendedName>
        <fullName evidence="8">ABI gene family member 3</fullName>
    </recommendedName>
    <alternativeName>
        <fullName evidence="9">New molecule including SH3</fullName>
    </alternativeName>
</protein>
<evidence type="ECO:0000256" key="1">
    <source>
        <dbReference type="ARBA" id="ARBA00004496"/>
    </source>
</evidence>
<dbReference type="EMBL" id="JAFDVH010000001">
    <property type="protein sequence ID" value="KAG7492423.1"/>
    <property type="molecule type" value="Genomic_DNA"/>
</dbReference>
<dbReference type="PANTHER" id="PTHR10460">
    <property type="entry name" value="ABL INTERACTOR FAMILY MEMBER"/>
    <property type="match status" value="1"/>
</dbReference>
<feature type="region of interest" description="Disordered" evidence="11">
    <location>
        <begin position="159"/>
        <end position="194"/>
    </location>
</feature>
<comment type="similarity">
    <text evidence="2">Belongs to the ABI family.</text>
</comment>
<dbReference type="InterPro" id="IPR001452">
    <property type="entry name" value="SH3_domain"/>
</dbReference>
<dbReference type="GO" id="GO:0098858">
    <property type="term" value="C:actin-based cell projection"/>
    <property type="evidence" value="ECO:0007669"/>
    <property type="project" value="TreeGrafter"/>
</dbReference>
<evidence type="ECO:0000256" key="11">
    <source>
        <dbReference type="SAM" id="MobiDB-lite"/>
    </source>
</evidence>
<dbReference type="FunFam" id="2.30.30.40:FF:000170">
    <property type="entry name" value="ABI gene family member 3"/>
    <property type="match status" value="1"/>
</dbReference>
<feature type="compositionally biased region" description="Pro residues" evidence="11">
    <location>
        <begin position="259"/>
        <end position="268"/>
    </location>
</feature>
<dbReference type="Proteomes" id="UP001046870">
    <property type="component" value="Chromosome 1"/>
</dbReference>
<evidence type="ECO:0000256" key="8">
    <source>
        <dbReference type="ARBA" id="ARBA00074771"/>
    </source>
</evidence>
<dbReference type="SUPFAM" id="SSF50044">
    <property type="entry name" value="SH3-domain"/>
    <property type="match status" value="1"/>
</dbReference>
<evidence type="ECO:0000256" key="2">
    <source>
        <dbReference type="ARBA" id="ARBA00010020"/>
    </source>
</evidence>
<evidence type="ECO:0000256" key="6">
    <source>
        <dbReference type="ARBA" id="ARBA00023054"/>
    </source>
</evidence>
<dbReference type="AlphaFoldDB" id="A0A9D3QLP6"/>
<organism evidence="13 14">
    <name type="scientific">Megalops atlanticus</name>
    <name type="common">Tarpon</name>
    <name type="synonym">Clupea gigantea</name>
    <dbReference type="NCBI Taxonomy" id="7932"/>
    <lineage>
        <taxon>Eukaryota</taxon>
        <taxon>Metazoa</taxon>
        <taxon>Chordata</taxon>
        <taxon>Craniata</taxon>
        <taxon>Vertebrata</taxon>
        <taxon>Euteleostomi</taxon>
        <taxon>Actinopterygii</taxon>
        <taxon>Neopterygii</taxon>
        <taxon>Teleostei</taxon>
        <taxon>Elopiformes</taxon>
        <taxon>Megalopidae</taxon>
        <taxon>Megalops</taxon>
    </lineage>
</organism>
<dbReference type="GO" id="GO:0031209">
    <property type="term" value="C:SCAR complex"/>
    <property type="evidence" value="ECO:0007669"/>
    <property type="project" value="UniProtKB-ARBA"/>
</dbReference>
<reference evidence="13" key="1">
    <citation type="submission" date="2021-01" db="EMBL/GenBank/DDBJ databases">
        <authorList>
            <person name="Zahm M."/>
            <person name="Roques C."/>
            <person name="Cabau C."/>
            <person name="Klopp C."/>
            <person name="Donnadieu C."/>
            <person name="Jouanno E."/>
            <person name="Lampietro C."/>
            <person name="Louis A."/>
            <person name="Herpin A."/>
            <person name="Echchiki A."/>
            <person name="Berthelot C."/>
            <person name="Parey E."/>
            <person name="Roest-Crollius H."/>
            <person name="Braasch I."/>
            <person name="Postlethwait J."/>
            <person name="Bobe J."/>
            <person name="Montfort J."/>
            <person name="Bouchez O."/>
            <person name="Begum T."/>
            <person name="Mejri S."/>
            <person name="Adams A."/>
            <person name="Chen W.-J."/>
            <person name="Guiguen Y."/>
        </authorList>
    </citation>
    <scope>NUCLEOTIDE SEQUENCE</scope>
    <source>
        <strain evidence="13">YG-15Mar2019-1</strain>
        <tissue evidence="13">Brain</tissue>
    </source>
</reference>
<keyword evidence="5" id="KW-0597">Phosphoprotein</keyword>
<dbReference type="SMART" id="SM00326">
    <property type="entry name" value="SH3"/>
    <property type="match status" value="1"/>
</dbReference>
<dbReference type="InterPro" id="IPR012849">
    <property type="entry name" value="Abl-interactor_HHR_dom"/>
</dbReference>
<feature type="region of interest" description="Disordered" evidence="11">
    <location>
        <begin position="253"/>
        <end position="308"/>
    </location>
</feature>
<dbReference type="Gene3D" id="6.10.140.1620">
    <property type="match status" value="1"/>
</dbReference>
<sequence>MQDQKCIEEITTIFREAPSSREALLNNYSNLYNVADYCEKNYLQVEDPKKALGETKAFTAQSLASVAYQISALATNVLKLLDAQTTQLQQIESSVSLLAQKVDMHREKVARREIGVFTAVKRMPRSHKIVPPATNQDPKPKYSRTPITYSILDSLGHGVKESGKQLERTGTMNRKQTAREAGGTLSRGSRAPEPVQCPVAPSMAHGLSMSSLNDRSDGSSFGVAVSPPVVPSWRGSDVSFTLMEEVPNAPFLLSNMNTSPPPPPPPLPLTGSLGASPPSPPPLAPSLPGPPSQDSIPPPPPPPPLQIVAEKNISLPPMTSDIPLPPPVSDGFELPAPPPLLDEGFSSGLQFQAPPPPPDTMDIFDDITPPLPPPVDYDLSAPPNYLEKVVARYSYNTGKTGDLAFSEGAVIYLTKRNEDGWCEGVLDGVKGFFPGNYVERIG</sequence>
<evidence type="ECO:0000256" key="3">
    <source>
        <dbReference type="ARBA" id="ARBA00022443"/>
    </source>
</evidence>
<dbReference type="PANTHER" id="PTHR10460:SF60">
    <property type="entry name" value="ABI GENE FAMILY MEMBER 3"/>
    <property type="match status" value="1"/>
</dbReference>
<evidence type="ECO:0000256" key="5">
    <source>
        <dbReference type="ARBA" id="ARBA00022553"/>
    </source>
</evidence>